<dbReference type="Proteomes" id="UP001224644">
    <property type="component" value="Unassembled WGS sequence"/>
</dbReference>
<evidence type="ECO:0000313" key="2">
    <source>
        <dbReference type="Proteomes" id="UP001224644"/>
    </source>
</evidence>
<proteinExistence type="predicted"/>
<comment type="caution">
    <text evidence="1">The sequence shown here is derived from an EMBL/GenBank/DDBJ whole genome shotgun (WGS) entry which is preliminary data.</text>
</comment>
<evidence type="ECO:0008006" key="3">
    <source>
        <dbReference type="Google" id="ProtNLM"/>
    </source>
</evidence>
<organism evidence="1 2">
    <name type="scientific">Methylobacterium adhaesivum</name>
    <dbReference type="NCBI Taxonomy" id="333297"/>
    <lineage>
        <taxon>Bacteria</taxon>
        <taxon>Pseudomonadati</taxon>
        <taxon>Pseudomonadota</taxon>
        <taxon>Alphaproteobacteria</taxon>
        <taxon>Hyphomicrobiales</taxon>
        <taxon>Methylobacteriaceae</taxon>
        <taxon>Methylobacterium</taxon>
    </lineage>
</organism>
<dbReference type="RefSeq" id="WP_238228164.1">
    <property type="nucleotide sequence ID" value="NZ_BPQD01000041.1"/>
</dbReference>
<dbReference type="EMBL" id="JAUFPX010000017">
    <property type="protein sequence ID" value="MDN3592478.1"/>
    <property type="molecule type" value="Genomic_DNA"/>
</dbReference>
<sequence length="65" mass="7076">MTKTNNIDTSPELLVSLPKAAKMLDLSARSIRRHFDLVKIGGAVRVRVADIQKKIDSTGQQSNAA</sequence>
<protein>
    <recommendedName>
        <fullName evidence="3">Helix-turn-helix domain-containing protein</fullName>
    </recommendedName>
</protein>
<name>A0ABT8BMM3_9HYPH</name>
<evidence type="ECO:0000313" key="1">
    <source>
        <dbReference type="EMBL" id="MDN3592478.1"/>
    </source>
</evidence>
<reference evidence="2" key="1">
    <citation type="journal article" date="2019" name="Int. J. Syst. Evol. Microbiol.">
        <title>The Global Catalogue of Microorganisms (GCM) 10K type strain sequencing project: providing services to taxonomists for standard genome sequencing and annotation.</title>
        <authorList>
            <consortium name="The Broad Institute Genomics Platform"/>
            <consortium name="The Broad Institute Genome Sequencing Center for Infectious Disease"/>
            <person name="Wu L."/>
            <person name="Ma J."/>
        </authorList>
    </citation>
    <scope>NUCLEOTIDE SEQUENCE [LARGE SCALE GENOMIC DNA]</scope>
    <source>
        <strain evidence="2">CECT 7069</strain>
    </source>
</reference>
<gene>
    <name evidence="1" type="ORF">QWZ12_17945</name>
</gene>
<accession>A0ABT8BMM3</accession>
<keyword evidence="2" id="KW-1185">Reference proteome</keyword>